<dbReference type="GO" id="GO:0006310">
    <property type="term" value="P:DNA recombination"/>
    <property type="evidence" value="ECO:0007669"/>
    <property type="project" value="UniProtKB-UniRule"/>
</dbReference>
<organism evidence="7 8">
    <name type="scientific">Mesoplasma coleopterae</name>
    <dbReference type="NCBI Taxonomy" id="324078"/>
    <lineage>
        <taxon>Bacteria</taxon>
        <taxon>Bacillati</taxon>
        <taxon>Mycoplasmatota</taxon>
        <taxon>Mollicutes</taxon>
        <taxon>Entomoplasmatales</taxon>
        <taxon>Entomoplasmataceae</taxon>
        <taxon>Mesoplasma</taxon>
    </lineage>
</organism>
<dbReference type="GO" id="GO:0006281">
    <property type="term" value="P:DNA repair"/>
    <property type="evidence" value="ECO:0007669"/>
    <property type="project" value="UniProtKB-UniRule"/>
</dbReference>
<keyword evidence="7" id="KW-0347">Helicase</keyword>
<dbReference type="Pfam" id="PF14520">
    <property type="entry name" value="HHH_5"/>
    <property type="match status" value="1"/>
</dbReference>
<name>A0A2K8P2F6_9MOLU</name>
<evidence type="ECO:0000256" key="3">
    <source>
        <dbReference type="ARBA" id="ARBA00023125"/>
    </source>
</evidence>
<evidence type="ECO:0000256" key="1">
    <source>
        <dbReference type="ARBA" id="ARBA00022490"/>
    </source>
</evidence>
<comment type="function">
    <text evidence="6">The RuvA-RuvB-RuvC complex processes Holliday junction (HJ) DNA during genetic recombination and DNA repair, while the RuvA-RuvB complex plays an important role in the rescue of blocked DNA replication forks via replication fork reversal (RFR). RuvA specifically binds to HJ cruciform DNA, conferring on it an open structure. The RuvB hexamer acts as an ATP-dependent pump, pulling dsDNA into and through the RuvAB complex. HJ branch migration allows RuvC to scan DNA until it finds its consensus sequence, where it cleaves and resolves the cruciform DNA.</text>
</comment>
<proteinExistence type="inferred from homology"/>
<reference evidence="7 8" key="1">
    <citation type="submission" date="2017-11" db="EMBL/GenBank/DDBJ databases">
        <title>Genome sequence of Mesoplasma coleopterae BARC 779 (ATCC 49583).</title>
        <authorList>
            <person name="Lo W.-S."/>
            <person name="Kuo C.-H."/>
        </authorList>
    </citation>
    <scope>NUCLEOTIDE SEQUENCE [LARGE SCALE GENOMIC DNA]</scope>
    <source>
        <strain evidence="7 8">BARC 779</strain>
    </source>
</reference>
<protein>
    <recommendedName>
        <fullName evidence="6">Holliday junction branch migration complex subunit RuvA</fullName>
    </recommendedName>
</protein>
<dbReference type="KEGG" id="mcol:MCOLE_v1c04380"/>
<keyword evidence="7" id="KW-0378">Hydrolase</keyword>
<keyword evidence="7" id="KW-0547">Nucleotide-binding</keyword>
<keyword evidence="3 6" id="KW-0238">DNA-binding</keyword>
<keyword evidence="1 6" id="KW-0963">Cytoplasm</keyword>
<dbReference type="SUPFAM" id="SSF47781">
    <property type="entry name" value="RuvA domain 2-like"/>
    <property type="match status" value="1"/>
</dbReference>
<dbReference type="OrthoDB" id="5293449at2"/>
<comment type="caution">
    <text evidence="6">Lacks conserved residue(s) required for the propagation of feature annotation.</text>
</comment>
<evidence type="ECO:0000313" key="8">
    <source>
        <dbReference type="Proteomes" id="UP000232221"/>
    </source>
</evidence>
<dbReference type="GO" id="GO:0048476">
    <property type="term" value="C:Holliday junction resolvase complex"/>
    <property type="evidence" value="ECO:0007669"/>
    <property type="project" value="UniProtKB-UniRule"/>
</dbReference>
<feature type="region of interest" description="Domain III" evidence="6">
    <location>
        <begin position="139"/>
        <end position="182"/>
    </location>
</feature>
<comment type="similarity">
    <text evidence="6">Belongs to the RuvA family.</text>
</comment>
<dbReference type="GO" id="GO:0000400">
    <property type="term" value="F:four-way junction DNA binding"/>
    <property type="evidence" value="ECO:0007669"/>
    <property type="project" value="UniProtKB-UniRule"/>
</dbReference>
<dbReference type="InterPro" id="IPR010994">
    <property type="entry name" value="RuvA_2-like"/>
</dbReference>
<evidence type="ECO:0000256" key="5">
    <source>
        <dbReference type="ARBA" id="ARBA00023204"/>
    </source>
</evidence>
<dbReference type="HAMAP" id="MF_00031">
    <property type="entry name" value="DNA_HJ_migration_RuvA"/>
    <property type="match status" value="1"/>
</dbReference>
<keyword evidence="2 6" id="KW-0227">DNA damage</keyword>
<evidence type="ECO:0000313" key="7">
    <source>
        <dbReference type="EMBL" id="ATZ20951.1"/>
    </source>
</evidence>
<dbReference type="NCBIfam" id="TIGR00084">
    <property type="entry name" value="ruvA"/>
    <property type="match status" value="1"/>
</dbReference>
<comment type="subcellular location">
    <subcellularLocation>
        <location evidence="6">Cytoplasm</location>
    </subcellularLocation>
</comment>
<keyword evidence="7" id="KW-0067">ATP-binding</keyword>
<keyword evidence="8" id="KW-1185">Reference proteome</keyword>
<dbReference type="Proteomes" id="UP000232221">
    <property type="component" value="Chromosome"/>
</dbReference>
<evidence type="ECO:0000256" key="6">
    <source>
        <dbReference type="HAMAP-Rule" id="MF_00031"/>
    </source>
</evidence>
<dbReference type="Gene3D" id="1.10.150.20">
    <property type="entry name" value="5' to 3' exonuclease, C-terminal subdomain"/>
    <property type="match status" value="1"/>
</dbReference>
<comment type="subunit">
    <text evidence="6">Homotetramer. Forms an RuvA(8)-RuvB(12)-Holliday junction (HJ) complex. HJ DNA is sandwiched between 2 RuvA tetramers; dsDNA enters through RuvA and exits via RuvB. An RuvB hexamer assembles on each DNA strand where it exits the tetramer. Each RuvB hexamer is contacted by two RuvA subunits (via domain III) on 2 adjacent RuvB subunits; this complex drives branch migration. In the full resolvosome a probable DNA-RuvA(4)-RuvB(12)-RuvC(2) complex forms which resolves the HJ.</text>
</comment>
<dbReference type="RefSeq" id="WP_100671080.1">
    <property type="nucleotide sequence ID" value="NZ_CP024968.1"/>
</dbReference>
<comment type="domain">
    <text evidence="6">Has three domains with a flexible linker between the domains II and III and assumes an 'L' shape. Domain III is highly mobile and contacts RuvB.</text>
</comment>
<dbReference type="GO" id="GO:0005737">
    <property type="term" value="C:cytoplasm"/>
    <property type="evidence" value="ECO:0007669"/>
    <property type="project" value="UniProtKB-SubCell"/>
</dbReference>
<accession>A0A2K8P2F6</accession>
<sequence length="182" mass="21608">MKDYLICNINSIDDNYLYVEYQNRGEYFLYLTKDNYTNEQNIKLYIVDHNTEFETAEIAFKSRDERNLFKELVKIKTVGLKTTFYLLNNFSFEEFILMIEQYDIDKLAKLKGIGAYTAKLIIEELQKHFFKNKITQKKEKIITSLVKLGFSYKTIMRNIVKVDNTLSVDEITKIVMEQIGNE</sequence>
<evidence type="ECO:0000256" key="4">
    <source>
        <dbReference type="ARBA" id="ARBA00023172"/>
    </source>
</evidence>
<dbReference type="EMBL" id="CP024968">
    <property type="protein sequence ID" value="ATZ20951.1"/>
    <property type="molecule type" value="Genomic_DNA"/>
</dbReference>
<gene>
    <name evidence="6 7" type="primary">ruvA</name>
    <name evidence="7" type="ORF">MCOLE_v1c04380</name>
</gene>
<keyword evidence="5 6" id="KW-0234">DNA repair</keyword>
<dbReference type="InterPro" id="IPR000085">
    <property type="entry name" value="RuvA"/>
</dbReference>
<dbReference type="AlphaFoldDB" id="A0A2K8P2F6"/>
<evidence type="ECO:0000256" key="2">
    <source>
        <dbReference type="ARBA" id="ARBA00022763"/>
    </source>
</evidence>
<keyword evidence="4 6" id="KW-0233">DNA recombination</keyword>
<dbReference type="GO" id="GO:0003678">
    <property type="term" value="F:DNA helicase activity"/>
    <property type="evidence" value="ECO:0007669"/>
    <property type="project" value="InterPro"/>
</dbReference>